<dbReference type="GO" id="GO:0015031">
    <property type="term" value="P:protein transport"/>
    <property type="evidence" value="ECO:0007669"/>
    <property type="project" value="UniProtKB-KW"/>
</dbReference>
<evidence type="ECO:0000256" key="2">
    <source>
        <dbReference type="ARBA" id="ARBA00004141"/>
    </source>
</evidence>
<reference evidence="10" key="1">
    <citation type="submission" date="2020-11" db="EMBL/GenBank/DDBJ databases">
        <authorList>
            <person name="Tran Van P."/>
        </authorList>
    </citation>
    <scope>NUCLEOTIDE SEQUENCE</scope>
</reference>
<evidence type="ECO:0000256" key="5">
    <source>
        <dbReference type="ARBA" id="ARBA00022927"/>
    </source>
</evidence>
<comment type="similarity">
    <text evidence="8 9">Belongs to the SFT2 family.</text>
</comment>
<evidence type="ECO:0000313" key="10">
    <source>
        <dbReference type="EMBL" id="CAD7571029.1"/>
    </source>
</evidence>
<dbReference type="PANTHER" id="PTHR23137:SF6">
    <property type="entry name" value="VESICLE TRANSPORT PROTEIN"/>
    <property type="match status" value="1"/>
</dbReference>
<dbReference type="GO" id="GO:0005737">
    <property type="term" value="C:cytoplasm"/>
    <property type="evidence" value="ECO:0007669"/>
    <property type="project" value="UniProtKB-ARBA"/>
</dbReference>
<evidence type="ECO:0000256" key="9">
    <source>
        <dbReference type="RuleBase" id="RU363111"/>
    </source>
</evidence>
<comment type="function">
    <text evidence="1 9">May be involved in fusion of retrograde transport vesicles derived from an endocytic compartment with the Golgi complex.</text>
</comment>
<dbReference type="AlphaFoldDB" id="A0A7R9J1K5"/>
<dbReference type="EMBL" id="OE180312">
    <property type="protein sequence ID" value="CAD7571029.1"/>
    <property type="molecule type" value="Genomic_DNA"/>
</dbReference>
<dbReference type="InterPro" id="IPR007305">
    <property type="entry name" value="Vesicle_transpt_Got1/SFT2"/>
</dbReference>
<dbReference type="PANTHER" id="PTHR23137">
    <property type="entry name" value="VESICLE TRANSPORT PROTEIN-RELATED"/>
    <property type="match status" value="1"/>
</dbReference>
<dbReference type="GO" id="GO:0016192">
    <property type="term" value="P:vesicle-mediated transport"/>
    <property type="evidence" value="ECO:0007669"/>
    <property type="project" value="InterPro"/>
</dbReference>
<comment type="caution">
    <text evidence="9">Lacks conserved residue(s) required for the propagation of feature annotation.</text>
</comment>
<evidence type="ECO:0000256" key="7">
    <source>
        <dbReference type="ARBA" id="ARBA00023136"/>
    </source>
</evidence>
<evidence type="ECO:0000256" key="6">
    <source>
        <dbReference type="ARBA" id="ARBA00022989"/>
    </source>
</evidence>
<proteinExistence type="inferred from homology"/>
<keyword evidence="7 9" id="KW-0472">Membrane</keyword>
<dbReference type="GO" id="GO:0012505">
    <property type="term" value="C:endomembrane system"/>
    <property type="evidence" value="ECO:0007669"/>
    <property type="project" value="UniProtKB-ARBA"/>
</dbReference>
<gene>
    <name evidence="10" type="ORF">TCMB3V08_LOCUS3715</name>
</gene>
<evidence type="ECO:0000256" key="8">
    <source>
        <dbReference type="ARBA" id="ARBA00025800"/>
    </source>
</evidence>
<dbReference type="Pfam" id="PF04178">
    <property type="entry name" value="Got1"/>
    <property type="match status" value="1"/>
</dbReference>
<sequence>MSRINVKDFDNTFHHNLEINKSKIELKMDKLRRALSGDDAEEEAGIMPQVGDSISLRGGNTRETSIMQHTTPTTLFCPPTTLFCPPTTLFCPLLLHSLSLSHLVVSSILQVSDAYSTIGTLEFGCNTASNSVNISSCPHIQNSAPLGQCLLMDATTLSWSTRIKGFIICFVCGILCSLLGSLSMFLGKDNLFCVRYPLLLARVTLHVSGEGNGDVCGLLYSREHHLNREVSRNTCFLMGPFNQVKKMFAPTRVIATILVIVLFGLTLFAAIGVVELFFRQVTSRVSIHYLLHVRHRGNTCPEQ</sequence>
<keyword evidence="4 9" id="KW-0812">Transmembrane</keyword>
<protein>
    <recommendedName>
        <fullName evidence="9">Vesicle transport protein</fullName>
    </recommendedName>
</protein>
<dbReference type="GO" id="GO:0016020">
    <property type="term" value="C:membrane"/>
    <property type="evidence" value="ECO:0007669"/>
    <property type="project" value="UniProtKB-SubCell"/>
</dbReference>
<name>A0A7R9J1K5_TIMCA</name>
<feature type="transmembrane region" description="Helical" evidence="9">
    <location>
        <begin position="165"/>
        <end position="186"/>
    </location>
</feature>
<dbReference type="InterPro" id="IPR011691">
    <property type="entry name" value="Vesicle_transpt_SFT2"/>
</dbReference>
<organism evidence="10">
    <name type="scientific">Timema californicum</name>
    <name type="common">California timema</name>
    <name type="synonym">Walking stick</name>
    <dbReference type="NCBI Taxonomy" id="61474"/>
    <lineage>
        <taxon>Eukaryota</taxon>
        <taxon>Metazoa</taxon>
        <taxon>Ecdysozoa</taxon>
        <taxon>Arthropoda</taxon>
        <taxon>Hexapoda</taxon>
        <taxon>Insecta</taxon>
        <taxon>Pterygota</taxon>
        <taxon>Neoptera</taxon>
        <taxon>Polyneoptera</taxon>
        <taxon>Phasmatodea</taxon>
        <taxon>Timematodea</taxon>
        <taxon>Timematoidea</taxon>
        <taxon>Timematidae</taxon>
        <taxon>Timema</taxon>
    </lineage>
</organism>
<evidence type="ECO:0000256" key="4">
    <source>
        <dbReference type="ARBA" id="ARBA00022692"/>
    </source>
</evidence>
<evidence type="ECO:0000256" key="1">
    <source>
        <dbReference type="ARBA" id="ARBA00003566"/>
    </source>
</evidence>
<keyword evidence="3 9" id="KW-0813">Transport</keyword>
<keyword evidence="6 9" id="KW-1133">Transmembrane helix</keyword>
<accession>A0A7R9J1K5</accession>
<comment type="subcellular location">
    <subcellularLocation>
        <location evidence="2 9">Membrane</location>
        <topology evidence="2 9">Multi-pass membrane protein</topology>
    </subcellularLocation>
</comment>
<feature type="transmembrane region" description="Helical" evidence="9">
    <location>
        <begin position="253"/>
        <end position="278"/>
    </location>
</feature>
<evidence type="ECO:0000256" key="3">
    <source>
        <dbReference type="ARBA" id="ARBA00022448"/>
    </source>
</evidence>
<keyword evidence="5 9" id="KW-0653">Protein transport</keyword>